<dbReference type="AlphaFoldDB" id="A0A8H6XU87"/>
<sequence>MQFLTVLLAAATMAAAQVVPNVTSYSEAGCAGTPLATWSGVAGNAFCQATPGAVALSIVVGTEQNCEIDLYSSTNCNGVSPNNFTTIPVTDGCFSLGSEFASVRILCIGSG</sequence>
<evidence type="ECO:0000313" key="2">
    <source>
        <dbReference type="EMBL" id="KAF7348240.1"/>
    </source>
</evidence>
<dbReference type="Proteomes" id="UP000623467">
    <property type="component" value="Unassembled WGS sequence"/>
</dbReference>
<gene>
    <name evidence="2" type="ORF">MSAN_01777600</name>
</gene>
<accession>A0A8H6XU87</accession>
<evidence type="ECO:0000256" key="1">
    <source>
        <dbReference type="SAM" id="SignalP"/>
    </source>
</evidence>
<dbReference type="OrthoDB" id="2951297at2759"/>
<proteinExistence type="predicted"/>
<keyword evidence="3" id="KW-1185">Reference proteome</keyword>
<comment type="caution">
    <text evidence="2">The sequence shown here is derived from an EMBL/GenBank/DDBJ whole genome shotgun (WGS) entry which is preliminary data.</text>
</comment>
<keyword evidence="1" id="KW-0732">Signal</keyword>
<evidence type="ECO:0000313" key="3">
    <source>
        <dbReference type="Proteomes" id="UP000623467"/>
    </source>
</evidence>
<organism evidence="2 3">
    <name type="scientific">Mycena sanguinolenta</name>
    <dbReference type="NCBI Taxonomy" id="230812"/>
    <lineage>
        <taxon>Eukaryota</taxon>
        <taxon>Fungi</taxon>
        <taxon>Dikarya</taxon>
        <taxon>Basidiomycota</taxon>
        <taxon>Agaricomycotina</taxon>
        <taxon>Agaricomycetes</taxon>
        <taxon>Agaricomycetidae</taxon>
        <taxon>Agaricales</taxon>
        <taxon>Marasmiineae</taxon>
        <taxon>Mycenaceae</taxon>
        <taxon>Mycena</taxon>
    </lineage>
</organism>
<dbReference type="EMBL" id="JACAZH010000017">
    <property type="protein sequence ID" value="KAF7348240.1"/>
    <property type="molecule type" value="Genomic_DNA"/>
</dbReference>
<reference evidence="2" key="1">
    <citation type="submission" date="2020-05" db="EMBL/GenBank/DDBJ databases">
        <title>Mycena genomes resolve the evolution of fungal bioluminescence.</title>
        <authorList>
            <person name="Tsai I.J."/>
        </authorList>
    </citation>
    <scope>NUCLEOTIDE SEQUENCE</scope>
    <source>
        <strain evidence="2">160909Yilan</strain>
    </source>
</reference>
<protein>
    <submittedName>
        <fullName evidence="2">Uncharacterized protein</fullName>
    </submittedName>
</protein>
<name>A0A8H6XU87_9AGAR</name>
<feature type="signal peptide" evidence="1">
    <location>
        <begin position="1"/>
        <end position="16"/>
    </location>
</feature>
<feature type="chain" id="PRO_5034921697" evidence="1">
    <location>
        <begin position="17"/>
        <end position="111"/>
    </location>
</feature>